<feature type="region of interest" description="Disordered" evidence="1">
    <location>
        <begin position="20"/>
        <end position="41"/>
    </location>
</feature>
<evidence type="ECO:0000313" key="2">
    <source>
        <dbReference type="EMBL" id="UYV80298.1"/>
    </source>
</evidence>
<protein>
    <submittedName>
        <fullName evidence="2">Uncharacterized protein</fullName>
    </submittedName>
</protein>
<reference evidence="2 3" key="1">
    <citation type="submission" date="2022-01" db="EMBL/GenBank/DDBJ databases">
        <title>A chromosomal length assembly of Cordylochernes scorpioides.</title>
        <authorList>
            <person name="Zeh D."/>
            <person name="Zeh J."/>
        </authorList>
    </citation>
    <scope>NUCLEOTIDE SEQUENCE [LARGE SCALE GENOMIC DNA]</scope>
    <source>
        <strain evidence="2">IN4F17</strain>
        <tissue evidence="2">Whole Body</tissue>
    </source>
</reference>
<accession>A0ABY6LGJ7</accession>
<dbReference type="EMBL" id="CP092880">
    <property type="protein sequence ID" value="UYV80298.1"/>
    <property type="molecule type" value="Genomic_DNA"/>
</dbReference>
<gene>
    <name evidence="2" type="ORF">LAZ67_18002352</name>
</gene>
<dbReference type="Proteomes" id="UP001235939">
    <property type="component" value="Chromosome 18"/>
</dbReference>
<evidence type="ECO:0000256" key="1">
    <source>
        <dbReference type="SAM" id="MobiDB-lite"/>
    </source>
</evidence>
<evidence type="ECO:0000313" key="3">
    <source>
        <dbReference type="Proteomes" id="UP001235939"/>
    </source>
</evidence>
<proteinExistence type="predicted"/>
<keyword evidence="3" id="KW-1185">Reference proteome</keyword>
<name>A0ABY6LGJ7_9ARAC</name>
<sequence>MKIAATSPCTRLCLRPSATERCPPGGSTSDSKRRRESGTTPELQTVGKVRYNDATYGHLQAQLTASFNQLWQDPWDLHSLFYVAADNTVCSVALTSRHPFIFVADLRIEATVTFLLEELQAQSHSLSKDLQKYFQKRILEERCNKTSLVLQYLHNPQAQLEK</sequence>
<organism evidence="2 3">
    <name type="scientific">Cordylochernes scorpioides</name>
    <dbReference type="NCBI Taxonomy" id="51811"/>
    <lineage>
        <taxon>Eukaryota</taxon>
        <taxon>Metazoa</taxon>
        <taxon>Ecdysozoa</taxon>
        <taxon>Arthropoda</taxon>
        <taxon>Chelicerata</taxon>
        <taxon>Arachnida</taxon>
        <taxon>Pseudoscorpiones</taxon>
        <taxon>Cheliferoidea</taxon>
        <taxon>Chernetidae</taxon>
        <taxon>Cordylochernes</taxon>
    </lineage>
</organism>